<keyword evidence="2" id="KW-0342">GTP-binding</keyword>
<gene>
    <name evidence="6" type="ORF">TD95_003217</name>
</gene>
<dbReference type="GO" id="GO:0003924">
    <property type="term" value="F:GTPase activity"/>
    <property type="evidence" value="ECO:0007669"/>
    <property type="project" value="InterPro"/>
</dbReference>
<dbReference type="OrthoDB" id="5061070at2759"/>
<feature type="compositionally biased region" description="Acidic residues" evidence="3">
    <location>
        <begin position="947"/>
        <end position="979"/>
    </location>
</feature>
<dbReference type="InterPro" id="IPR030381">
    <property type="entry name" value="G_DYNAMIN_dom"/>
</dbReference>
<dbReference type="InterPro" id="IPR000375">
    <property type="entry name" value="Dynamin_stalk"/>
</dbReference>
<dbReference type="Pfam" id="PF01031">
    <property type="entry name" value="Dynamin_M"/>
    <property type="match status" value="1"/>
</dbReference>
<sequence length="979" mass="109327">MPAHDTLPPGIIQGAVRATRPLPFVKREDDSASGATPLAQLHNYMQTAHIPSTATVSSTASPPKTVSASGSGCLTVATRGTIPSTADTYSTIPGTFGTRTASVAPTPSDSDMPFMTEIRSIPTAPATVEESCAAAANDAMFKHTSFANMGKRLKAYNDTLALLHELGVQHELQLPELVLVGDQSTGKSSLMSGLAGMNLPRSGGVCTRCVIHIHSSRSPQVSCRVSLRLKYRYEPRSVGANEAGPFPPWEPQHEVSQEFKTIDKIDEVEDVLRWAQIAVLNPDKNHEQYIPGSGHTAMNMSLATAAAQTTAKFSPNVVALELKGPEYANLSYYDLPGVFVTSTDENDMHLVKVVKNLTASYISHPGAIILWACPMNQDPVNSTTFNLIRRYGAQERTLGVITKADLVPEDPASHHQWLSMLNGARNNMRTGHGYFVTSRQTNKTLDEQNHWEDHFFQENSERWPSIFSQFIEQTGVERLRKRLSEMLYKAFTDSMPAIKNQVMSRYNFARNDLQSLPELPANVEMELNRSLTDFVARVKASIHHPEFSSSFQALCEQFRDCLAAMKPRIILHDESDFPEIIEVLSEGEEEQLQPTPRRKRTQDATYSTPSKRARNQHAAPGSSEPSRAATPGRQSDESRPGLARSMVGPTPQSLGPFSELCTPMKQTVGQVRETMRGFAQAGLPDVVSSEVYMHFCQEAVRAWNRPMETMLRLCINQVSEIVARAQQESLAKLRKRLVFDRVRSIMSDFVQACADQAEAQLYKTYKIHTYKLFTINKEDFARLQTDEAEVLEHYRHFQRWKAFRGGDSDLQYRPWAKMSAEERARDVAIRQAQRAKMGKDAFHKEVEVYSYVRGYYRLAAARFVDAVCLAINSDLYPTIVEELSTAHMEKSLGLVDDKGRRVRGPDVYERLMEEDEATAVKREKLKIEVAKFEKALQSINKLHGPEGEVDEGEKEAEADGETETDPESLTMDVDDDGEI</sequence>
<accession>A0A0F4ZE36</accession>
<dbReference type="SMART" id="SM00053">
    <property type="entry name" value="DYNc"/>
    <property type="match status" value="1"/>
</dbReference>
<dbReference type="SUPFAM" id="SSF52540">
    <property type="entry name" value="P-loop containing nucleoside triphosphate hydrolases"/>
    <property type="match status" value="1"/>
</dbReference>
<dbReference type="GO" id="GO:0005525">
    <property type="term" value="F:GTP binding"/>
    <property type="evidence" value="ECO:0007669"/>
    <property type="project" value="InterPro"/>
</dbReference>
<dbReference type="InterPro" id="IPR001401">
    <property type="entry name" value="Dynamin_GTPase"/>
</dbReference>
<feature type="region of interest" description="Disordered" evidence="3">
    <location>
        <begin position="941"/>
        <end position="979"/>
    </location>
</feature>
<feature type="region of interest" description="Disordered" evidence="3">
    <location>
        <begin position="586"/>
        <end position="659"/>
    </location>
</feature>
<evidence type="ECO:0008006" key="8">
    <source>
        <dbReference type="Google" id="ProtNLM"/>
    </source>
</evidence>
<evidence type="ECO:0000256" key="3">
    <source>
        <dbReference type="SAM" id="MobiDB-lite"/>
    </source>
</evidence>
<dbReference type="GO" id="GO:0008017">
    <property type="term" value="F:microtubule binding"/>
    <property type="evidence" value="ECO:0007669"/>
    <property type="project" value="TreeGrafter"/>
</dbReference>
<dbReference type="PANTHER" id="PTHR11566:SF131">
    <property type="entry name" value="GTPASE, PUTATIVE (AFU_ORTHOLOGUE AFUA_6G07630)-RELATED"/>
    <property type="match status" value="1"/>
</dbReference>
<proteinExistence type="predicted"/>
<name>A0A0F4ZE36_9PEZI</name>
<dbReference type="GO" id="GO:0005874">
    <property type="term" value="C:microtubule"/>
    <property type="evidence" value="ECO:0007669"/>
    <property type="project" value="TreeGrafter"/>
</dbReference>
<evidence type="ECO:0000313" key="6">
    <source>
        <dbReference type="EMBL" id="KKA28485.1"/>
    </source>
</evidence>
<dbReference type="Pfam" id="PF00350">
    <property type="entry name" value="Dynamin_N"/>
    <property type="match status" value="1"/>
</dbReference>
<dbReference type="GO" id="GO:0031623">
    <property type="term" value="P:receptor internalization"/>
    <property type="evidence" value="ECO:0007669"/>
    <property type="project" value="TreeGrafter"/>
</dbReference>
<dbReference type="InterPro" id="IPR022812">
    <property type="entry name" value="Dynamin"/>
</dbReference>
<evidence type="ECO:0000259" key="4">
    <source>
        <dbReference type="PROSITE" id="PS51388"/>
    </source>
</evidence>
<dbReference type="InterPro" id="IPR020850">
    <property type="entry name" value="GED_dom"/>
</dbReference>
<keyword evidence="7" id="KW-1185">Reference proteome</keyword>
<reference evidence="6 7" key="1">
    <citation type="submission" date="2015-03" db="EMBL/GenBank/DDBJ databases">
        <authorList>
            <person name="Radwan O."/>
            <person name="Al-Naeli F.A."/>
            <person name="Rendon G.A."/>
            <person name="Fields C."/>
        </authorList>
    </citation>
    <scope>NUCLEOTIDE SEQUENCE [LARGE SCALE GENOMIC DNA]</scope>
    <source>
        <strain evidence="6">CR-DP1</strain>
    </source>
</reference>
<dbReference type="CDD" id="cd08771">
    <property type="entry name" value="DLP_1"/>
    <property type="match status" value="1"/>
</dbReference>
<dbReference type="PROSITE" id="PS51718">
    <property type="entry name" value="G_DYNAMIN_2"/>
    <property type="match status" value="1"/>
</dbReference>
<dbReference type="Proteomes" id="UP000033483">
    <property type="component" value="Unassembled WGS sequence"/>
</dbReference>
<dbReference type="GO" id="GO:0005886">
    <property type="term" value="C:plasma membrane"/>
    <property type="evidence" value="ECO:0007669"/>
    <property type="project" value="TreeGrafter"/>
</dbReference>
<dbReference type="GO" id="GO:0005737">
    <property type="term" value="C:cytoplasm"/>
    <property type="evidence" value="ECO:0007669"/>
    <property type="project" value="TreeGrafter"/>
</dbReference>
<evidence type="ECO:0000256" key="1">
    <source>
        <dbReference type="ARBA" id="ARBA00022741"/>
    </source>
</evidence>
<dbReference type="PROSITE" id="PS51388">
    <property type="entry name" value="GED"/>
    <property type="match status" value="1"/>
</dbReference>
<evidence type="ECO:0000313" key="7">
    <source>
        <dbReference type="Proteomes" id="UP000033483"/>
    </source>
</evidence>
<feature type="domain" description="Dynamin-type G" evidence="5">
    <location>
        <begin position="171"/>
        <end position="496"/>
    </location>
</feature>
<feature type="domain" description="GED" evidence="4">
    <location>
        <begin position="845"/>
        <end position="947"/>
    </location>
</feature>
<organism evidence="6 7">
    <name type="scientific">Thielaviopsis punctulata</name>
    <dbReference type="NCBI Taxonomy" id="72032"/>
    <lineage>
        <taxon>Eukaryota</taxon>
        <taxon>Fungi</taxon>
        <taxon>Dikarya</taxon>
        <taxon>Ascomycota</taxon>
        <taxon>Pezizomycotina</taxon>
        <taxon>Sordariomycetes</taxon>
        <taxon>Hypocreomycetidae</taxon>
        <taxon>Microascales</taxon>
        <taxon>Ceratocystidaceae</taxon>
        <taxon>Thielaviopsis</taxon>
    </lineage>
</organism>
<dbReference type="PRINTS" id="PR00195">
    <property type="entry name" value="DYNAMIN"/>
</dbReference>
<dbReference type="AlphaFoldDB" id="A0A0F4ZE36"/>
<dbReference type="InterPro" id="IPR045063">
    <property type="entry name" value="Dynamin_N"/>
</dbReference>
<dbReference type="Gene3D" id="1.20.120.1240">
    <property type="entry name" value="Dynamin, middle domain"/>
    <property type="match status" value="1"/>
</dbReference>
<dbReference type="EMBL" id="LAEV01001304">
    <property type="protein sequence ID" value="KKA28485.1"/>
    <property type="molecule type" value="Genomic_DNA"/>
</dbReference>
<protein>
    <recommendedName>
        <fullName evidence="8">GED domain-containing protein</fullName>
    </recommendedName>
</protein>
<comment type="caution">
    <text evidence="6">The sequence shown here is derived from an EMBL/GenBank/DDBJ whole genome shotgun (WGS) entry which is preliminary data.</text>
</comment>
<dbReference type="Gene3D" id="3.40.50.300">
    <property type="entry name" value="P-loop containing nucleotide triphosphate hydrolases"/>
    <property type="match status" value="1"/>
</dbReference>
<evidence type="ECO:0000256" key="2">
    <source>
        <dbReference type="ARBA" id="ARBA00023134"/>
    </source>
</evidence>
<dbReference type="InterPro" id="IPR027417">
    <property type="entry name" value="P-loop_NTPase"/>
</dbReference>
<evidence type="ECO:0000259" key="5">
    <source>
        <dbReference type="PROSITE" id="PS51718"/>
    </source>
</evidence>
<keyword evidence="1" id="KW-0547">Nucleotide-binding</keyword>
<dbReference type="PANTHER" id="PTHR11566">
    <property type="entry name" value="DYNAMIN"/>
    <property type="match status" value="1"/>
</dbReference>